<keyword evidence="1" id="KW-0472">Membrane</keyword>
<evidence type="ECO:0000313" key="2">
    <source>
        <dbReference type="EMBL" id="ARF56108.1"/>
    </source>
</evidence>
<feature type="transmembrane region" description="Helical" evidence="1">
    <location>
        <begin position="55"/>
        <end position="73"/>
    </location>
</feature>
<feature type="transmembrane region" description="Helical" evidence="1">
    <location>
        <begin position="85"/>
        <end position="111"/>
    </location>
</feature>
<keyword evidence="1" id="KW-0812">Transmembrane</keyword>
<dbReference type="AlphaFoldDB" id="A0A1V0TTM1"/>
<gene>
    <name evidence="2" type="ORF">B1H19_19645</name>
</gene>
<dbReference type="RefSeq" id="WP_083105966.1">
    <property type="nucleotide sequence ID" value="NZ_CP020569.1"/>
</dbReference>
<accession>A0A1V0TTM1</accession>
<feature type="transmembrane region" description="Helical" evidence="1">
    <location>
        <begin position="24"/>
        <end position="43"/>
    </location>
</feature>
<dbReference type="Proteomes" id="UP000192726">
    <property type="component" value="Chromosome"/>
</dbReference>
<feature type="transmembrane region" description="Helical" evidence="1">
    <location>
        <begin position="117"/>
        <end position="135"/>
    </location>
</feature>
<organism evidence="2 3">
    <name type="scientific">Streptomyces gilvosporeus</name>
    <dbReference type="NCBI Taxonomy" id="553510"/>
    <lineage>
        <taxon>Bacteria</taxon>
        <taxon>Bacillati</taxon>
        <taxon>Actinomycetota</taxon>
        <taxon>Actinomycetes</taxon>
        <taxon>Kitasatosporales</taxon>
        <taxon>Streptomycetaceae</taxon>
        <taxon>Streptomyces</taxon>
    </lineage>
</organism>
<dbReference type="KEGG" id="sgv:B1H19_19645"/>
<evidence type="ECO:0000313" key="3">
    <source>
        <dbReference type="Proteomes" id="UP000192726"/>
    </source>
</evidence>
<proteinExistence type="predicted"/>
<dbReference type="EMBL" id="CP020569">
    <property type="protein sequence ID" value="ARF56108.1"/>
    <property type="molecule type" value="Genomic_DNA"/>
</dbReference>
<dbReference type="STRING" id="553510.B1H19_19645"/>
<sequence>MTSYDAQTALDAIHHRQAQTRDAYARHASTSYGLIAALAVFATGSSVDLTGTWGLIARLAGGALIAAGLTVQYRRTRVHRKRSAAGTLFAVAVAAVALTAFIAASMLAWAIRLPVPSVPAAAVAALVTLVATYTARPIVEKIISRRGGQSDGPGLR</sequence>
<name>A0A1V0TTM1_9ACTN</name>
<reference evidence="2 3" key="1">
    <citation type="submission" date="2017-04" db="EMBL/GenBank/DDBJ databases">
        <title>Complete Genome Sequence of Streptomyces gilvosporeus F607, a Capable Producer of Natamycin.</title>
        <authorList>
            <person name="Zong G."/>
            <person name="Zhong C."/>
            <person name="Fu J."/>
            <person name="Qin R."/>
            <person name="Cao G."/>
        </authorList>
    </citation>
    <scope>NUCLEOTIDE SEQUENCE [LARGE SCALE GENOMIC DNA]</scope>
    <source>
        <strain evidence="2 3">F607</strain>
    </source>
</reference>
<protein>
    <submittedName>
        <fullName evidence="2">Uncharacterized protein</fullName>
    </submittedName>
</protein>
<keyword evidence="3" id="KW-1185">Reference proteome</keyword>
<evidence type="ECO:0000256" key="1">
    <source>
        <dbReference type="SAM" id="Phobius"/>
    </source>
</evidence>
<keyword evidence="1" id="KW-1133">Transmembrane helix</keyword>
<dbReference type="OrthoDB" id="4257861at2"/>